<keyword evidence="6 10" id="KW-1133">Transmembrane helix</keyword>
<dbReference type="SFLD" id="SFLDS00003">
    <property type="entry name" value="Haloacid_Dehalogenase"/>
    <property type="match status" value="1"/>
</dbReference>
<reference evidence="12 13" key="1">
    <citation type="submission" date="2022-11" db="EMBL/GenBank/DDBJ databases">
        <title>Desulfobotulus tamanensis H1 sp. nov. - anaerobic, alkaliphilic, sulphate reducing bacterium isolated from terrestrial mud volcano.</title>
        <authorList>
            <person name="Frolova A."/>
            <person name="Merkel A.Y."/>
            <person name="Slobodkin A.I."/>
        </authorList>
    </citation>
    <scope>NUCLEOTIDE SEQUENCE [LARGE SCALE GENOMIC DNA]</scope>
    <source>
        <strain evidence="12 13">H1</strain>
    </source>
</reference>
<accession>A0ABT3N7F1</accession>
<dbReference type="NCBIfam" id="TIGR01494">
    <property type="entry name" value="ATPase_P-type"/>
    <property type="match status" value="2"/>
</dbReference>
<dbReference type="NCBIfam" id="TIGR01525">
    <property type="entry name" value="ATPase-IB_hvy"/>
    <property type="match status" value="1"/>
</dbReference>
<evidence type="ECO:0000256" key="3">
    <source>
        <dbReference type="ARBA" id="ARBA00022692"/>
    </source>
</evidence>
<name>A0ABT3N7F1_9BACT</name>
<evidence type="ECO:0000259" key="11">
    <source>
        <dbReference type="Pfam" id="PF00122"/>
    </source>
</evidence>
<evidence type="ECO:0000256" key="6">
    <source>
        <dbReference type="ARBA" id="ARBA00022989"/>
    </source>
</evidence>
<dbReference type="InterPro" id="IPR051014">
    <property type="entry name" value="Cation_Transport_ATPase_IB"/>
</dbReference>
<evidence type="ECO:0000256" key="9">
    <source>
        <dbReference type="ARBA" id="ARBA00047308"/>
    </source>
</evidence>
<evidence type="ECO:0000313" key="12">
    <source>
        <dbReference type="EMBL" id="MCW7753380.1"/>
    </source>
</evidence>
<gene>
    <name evidence="12" type="ORF">OOT00_05195</name>
</gene>
<dbReference type="InterPro" id="IPR023214">
    <property type="entry name" value="HAD_sf"/>
</dbReference>
<dbReference type="Gene3D" id="3.40.1110.10">
    <property type="entry name" value="Calcium-transporting ATPase, cytoplasmic domain N"/>
    <property type="match status" value="1"/>
</dbReference>
<dbReference type="PROSITE" id="PS00154">
    <property type="entry name" value="ATPASE_E1_E2"/>
    <property type="match status" value="1"/>
</dbReference>
<evidence type="ECO:0000256" key="4">
    <source>
        <dbReference type="ARBA" id="ARBA00022723"/>
    </source>
</evidence>
<dbReference type="Proteomes" id="UP001209681">
    <property type="component" value="Unassembled WGS sequence"/>
</dbReference>
<feature type="transmembrane region" description="Helical" evidence="10">
    <location>
        <begin position="49"/>
        <end position="71"/>
    </location>
</feature>
<dbReference type="CDD" id="cd02079">
    <property type="entry name" value="P-type_ATPase_HM"/>
    <property type="match status" value="1"/>
</dbReference>
<dbReference type="InterPro" id="IPR001757">
    <property type="entry name" value="P_typ_ATPase"/>
</dbReference>
<dbReference type="EMBL" id="JAPFPW010000004">
    <property type="protein sequence ID" value="MCW7753380.1"/>
    <property type="molecule type" value="Genomic_DNA"/>
</dbReference>
<feature type="domain" description="P-type ATPase A" evidence="11">
    <location>
        <begin position="128"/>
        <end position="228"/>
    </location>
</feature>
<dbReference type="InterPro" id="IPR044492">
    <property type="entry name" value="P_typ_ATPase_HD_dom"/>
</dbReference>
<dbReference type="Gene3D" id="3.40.50.1000">
    <property type="entry name" value="HAD superfamily/HAD-like"/>
    <property type="match status" value="1"/>
</dbReference>
<dbReference type="SUPFAM" id="SSF81653">
    <property type="entry name" value="Calcium ATPase, transduction domain A"/>
    <property type="match status" value="1"/>
</dbReference>
<dbReference type="PRINTS" id="PR00119">
    <property type="entry name" value="CATATPASE"/>
</dbReference>
<keyword evidence="7 10" id="KW-0472">Membrane</keyword>
<dbReference type="InterPro" id="IPR008250">
    <property type="entry name" value="ATPase_P-typ_transduc_dom_A_sf"/>
</dbReference>
<comment type="subcellular location">
    <subcellularLocation>
        <location evidence="10">Cell membrane</location>
    </subcellularLocation>
    <subcellularLocation>
        <location evidence="1">Membrane</location>
    </subcellularLocation>
</comment>
<protein>
    <recommendedName>
        <fullName evidence="8">P-type Zn(2+) transporter</fullName>
        <ecNumber evidence="8">7.2.2.12</ecNumber>
    </recommendedName>
</protein>
<dbReference type="RefSeq" id="WP_265424248.1">
    <property type="nucleotide sequence ID" value="NZ_JAPFPW010000004.1"/>
</dbReference>
<dbReference type="PANTHER" id="PTHR48085:SF5">
    <property type="entry name" value="CADMIUM_ZINC-TRANSPORTING ATPASE HMA4-RELATED"/>
    <property type="match status" value="1"/>
</dbReference>
<keyword evidence="13" id="KW-1185">Reference proteome</keyword>
<dbReference type="InterPro" id="IPR023298">
    <property type="entry name" value="ATPase_P-typ_TM_dom_sf"/>
</dbReference>
<keyword evidence="3 10" id="KW-0812">Transmembrane</keyword>
<evidence type="ECO:0000256" key="8">
    <source>
        <dbReference type="ARBA" id="ARBA00039097"/>
    </source>
</evidence>
<evidence type="ECO:0000256" key="10">
    <source>
        <dbReference type="RuleBase" id="RU362081"/>
    </source>
</evidence>
<comment type="similarity">
    <text evidence="2 10">Belongs to the cation transport ATPase (P-type) (TC 3.A.3) family. Type IB subfamily.</text>
</comment>
<comment type="catalytic activity">
    <reaction evidence="9">
        <text>Zn(2+)(in) + ATP + H2O = Zn(2+)(out) + ADP + phosphate + H(+)</text>
        <dbReference type="Rhea" id="RHEA:20621"/>
        <dbReference type="ChEBI" id="CHEBI:15377"/>
        <dbReference type="ChEBI" id="CHEBI:15378"/>
        <dbReference type="ChEBI" id="CHEBI:29105"/>
        <dbReference type="ChEBI" id="CHEBI:30616"/>
        <dbReference type="ChEBI" id="CHEBI:43474"/>
        <dbReference type="ChEBI" id="CHEBI:456216"/>
        <dbReference type="EC" id="7.2.2.12"/>
    </reaction>
</comment>
<feature type="transmembrane region" description="Helical" evidence="10">
    <location>
        <begin position="244"/>
        <end position="263"/>
    </location>
</feature>
<keyword evidence="10" id="KW-0067">ATP-binding</keyword>
<dbReference type="EC" id="7.2.2.12" evidence="8"/>
<dbReference type="InterPro" id="IPR023299">
    <property type="entry name" value="ATPase_P-typ_cyto_dom_N"/>
</dbReference>
<evidence type="ECO:0000256" key="2">
    <source>
        <dbReference type="ARBA" id="ARBA00006024"/>
    </source>
</evidence>
<dbReference type="PANTHER" id="PTHR48085">
    <property type="entry name" value="CADMIUM/ZINC-TRANSPORTING ATPASE HMA2-RELATED"/>
    <property type="match status" value="1"/>
</dbReference>
<dbReference type="InterPro" id="IPR027256">
    <property type="entry name" value="P-typ_ATPase_IB"/>
</dbReference>
<dbReference type="Pfam" id="PF00702">
    <property type="entry name" value="Hydrolase"/>
    <property type="match status" value="1"/>
</dbReference>
<dbReference type="InterPro" id="IPR059000">
    <property type="entry name" value="ATPase_P-type_domA"/>
</dbReference>
<dbReference type="Gene3D" id="2.70.150.10">
    <property type="entry name" value="Calcium-transporting ATPase, cytoplasmic transduction domain A"/>
    <property type="match status" value="1"/>
</dbReference>
<keyword evidence="5" id="KW-1278">Translocase</keyword>
<dbReference type="Pfam" id="PF00122">
    <property type="entry name" value="E1-E2_ATPase"/>
    <property type="match status" value="1"/>
</dbReference>
<dbReference type="InterPro" id="IPR036412">
    <property type="entry name" value="HAD-like_sf"/>
</dbReference>
<evidence type="ECO:0000313" key="13">
    <source>
        <dbReference type="Proteomes" id="UP001209681"/>
    </source>
</evidence>
<feature type="transmembrane region" description="Helical" evidence="10">
    <location>
        <begin position="20"/>
        <end position="37"/>
    </location>
</feature>
<dbReference type="InterPro" id="IPR018303">
    <property type="entry name" value="ATPase_P-typ_P_site"/>
</dbReference>
<dbReference type="SFLD" id="SFLDF00027">
    <property type="entry name" value="p-type_atpase"/>
    <property type="match status" value="1"/>
</dbReference>
<feature type="transmembrane region" description="Helical" evidence="10">
    <location>
        <begin position="269"/>
        <end position="294"/>
    </location>
</feature>
<dbReference type="SUPFAM" id="SSF81665">
    <property type="entry name" value="Calcium ATPase, transmembrane domain M"/>
    <property type="match status" value="1"/>
</dbReference>
<feature type="transmembrane region" description="Helical" evidence="10">
    <location>
        <begin position="83"/>
        <end position="110"/>
    </location>
</feature>
<organism evidence="12 13">
    <name type="scientific">Desulfobotulus pelophilus</name>
    <dbReference type="NCBI Taxonomy" id="2823377"/>
    <lineage>
        <taxon>Bacteria</taxon>
        <taxon>Pseudomonadati</taxon>
        <taxon>Thermodesulfobacteriota</taxon>
        <taxon>Desulfobacteria</taxon>
        <taxon>Desulfobacterales</taxon>
        <taxon>Desulfobacteraceae</taxon>
        <taxon>Desulfobotulus</taxon>
    </lineage>
</organism>
<dbReference type="SFLD" id="SFLDG00002">
    <property type="entry name" value="C1.7:_P-type_atpase_like"/>
    <property type="match status" value="1"/>
</dbReference>
<evidence type="ECO:0000256" key="7">
    <source>
        <dbReference type="ARBA" id="ARBA00023136"/>
    </source>
</evidence>
<feature type="transmembrane region" description="Helical" evidence="10">
    <location>
        <begin position="605"/>
        <end position="626"/>
    </location>
</feature>
<keyword evidence="10" id="KW-1003">Cell membrane</keyword>
<dbReference type="SUPFAM" id="SSF56784">
    <property type="entry name" value="HAD-like"/>
    <property type="match status" value="1"/>
</dbReference>
<feature type="transmembrane region" description="Helical" evidence="10">
    <location>
        <begin position="578"/>
        <end position="599"/>
    </location>
</feature>
<keyword evidence="4 10" id="KW-0479">Metal-binding</keyword>
<evidence type="ECO:0000256" key="1">
    <source>
        <dbReference type="ARBA" id="ARBA00004370"/>
    </source>
</evidence>
<sequence length="644" mass="67592">MIGRFARLGVYEDLLQSKDFMKLGMGALLAFAGFLLSEFMPEYPVVAQGLILISVAINGLPVIAGAVKGLMEKKVNVDELVSLAILACLVSGEFLTAAVVSCIMVLGSLVEEMTAASARRSIQALVKVSPLHATVVRGNHEERVPVESVRAGDHLIIRPGEQIPVDGLVIRGLSAVDQSVITGEAIPVEKKADDFLYAGTMNQNGVLWMRTEKVGQDTTLGQVIRLVEKAEAARPETVPFIDRFARYFTPLVLLCAIAAWVITGDATRAVAVLIVGCPCALILAVPTATVAAIGRAARAGILVKDGVHMEAVGRVDILVFDKTGTLTEGRPRVKTLITAEGVAPEHLLQMAASVENHASHPLAGAVLRAAEEAGIIVSPADNPGMVPGLGVQGQVDGVLVEVGSAGFCGGMSAVPEGLKGPLEAAMQEGSTPLMVWKEKKALGMICVADRVRHGVAETITELKEAGIQHIAVLSGDHAASVERVGKETGIRILWSGLKPEEKLEQILTLKGEKGRVVFVGDGINDAPALAAADTGIAMGAMGTEVALETADIALMGDDISRLPFLIHLSRRMMGVIRFNIAFALIFNILAVFASGAGLITPIMGAVVHNVGSVLVVLSSASLGFLAEKKGNTFRGSSFPNRKPV</sequence>
<comment type="caution">
    <text evidence="12">The sequence shown here is derived from an EMBL/GenBank/DDBJ whole genome shotgun (WGS) entry which is preliminary data.</text>
</comment>
<proteinExistence type="inferred from homology"/>
<dbReference type="PRINTS" id="PR00941">
    <property type="entry name" value="CDATPASE"/>
</dbReference>
<dbReference type="NCBIfam" id="TIGR01511">
    <property type="entry name" value="ATPase-IB1_Cu"/>
    <property type="match status" value="1"/>
</dbReference>
<evidence type="ECO:0000256" key="5">
    <source>
        <dbReference type="ARBA" id="ARBA00022967"/>
    </source>
</evidence>
<keyword evidence="10" id="KW-0547">Nucleotide-binding</keyword>